<evidence type="ECO:0000256" key="1">
    <source>
        <dbReference type="SAM" id="MobiDB-lite"/>
    </source>
</evidence>
<dbReference type="OrthoDB" id="3800963at2759"/>
<feature type="region of interest" description="Disordered" evidence="1">
    <location>
        <begin position="502"/>
        <end position="521"/>
    </location>
</feature>
<dbReference type="Proteomes" id="UP000800035">
    <property type="component" value="Unassembled WGS sequence"/>
</dbReference>
<feature type="region of interest" description="Disordered" evidence="1">
    <location>
        <begin position="548"/>
        <end position="569"/>
    </location>
</feature>
<sequence length="569" mass="64687">MAPRPSTALSKRVAECRSAHQIPRNRPAHLPPPRTPATKIRKPVARPLKKKPLPKPELQNLQQPRGENRINGPRPNGAAWSIRRILASRRSPSEHSILEYKVQWDTSWEDASNIKGLAVNEWNEALDDGGTFEFRDRNGDKWTVLKDETGGENDHEDMQWDMWVAIHRNVREEFGKNWLDGVREADFEYGDGEQEKRAVYEAKRHGLREPTSALDTLRTAWKDLGDNPQLRDDEILYAAVHIRYTDRLDSHVDPRKDKSSARPTLPISTIVRTLHSDPFDRFDVKMFTRDHDTCAAFEHYRSVVCDLVHTTPFMFKAGTWMNIFALLLLSGDNMTAELAKVGIMVEDDWAMRMREYDMHMYYEQVVDNRAPHDIQETYLCLREFFRELKPEDEDEGDQDRAAVSMEDSMKDVPSSSVEASQPDDGRSRSLQLQNHLFLAQNLRARHSRPAAPSLSTPAASSDLSTTPILSADSSSLSARDKDSPTPSSSASSPSQIPAIMLPRAPRPSISQPHTFSAPGFGFDLGNQEEAIRKEKNELLERLAQLAQQEAVRGYSEDVERGRSRKRSFA</sequence>
<accession>A0A6A5U921</accession>
<feature type="region of interest" description="Disordered" evidence="1">
    <location>
        <begin position="405"/>
        <end position="428"/>
    </location>
</feature>
<keyword evidence="3" id="KW-1185">Reference proteome</keyword>
<reference evidence="2" key="1">
    <citation type="journal article" date="2020" name="Stud. Mycol.">
        <title>101 Dothideomycetes genomes: a test case for predicting lifestyles and emergence of pathogens.</title>
        <authorList>
            <person name="Haridas S."/>
            <person name="Albert R."/>
            <person name="Binder M."/>
            <person name="Bloem J."/>
            <person name="Labutti K."/>
            <person name="Salamov A."/>
            <person name="Andreopoulos B."/>
            <person name="Baker S."/>
            <person name="Barry K."/>
            <person name="Bills G."/>
            <person name="Bluhm B."/>
            <person name="Cannon C."/>
            <person name="Castanera R."/>
            <person name="Culley D."/>
            <person name="Daum C."/>
            <person name="Ezra D."/>
            <person name="Gonzalez J."/>
            <person name="Henrissat B."/>
            <person name="Kuo A."/>
            <person name="Liang C."/>
            <person name="Lipzen A."/>
            <person name="Lutzoni F."/>
            <person name="Magnuson J."/>
            <person name="Mondo S."/>
            <person name="Nolan M."/>
            <person name="Ohm R."/>
            <person name="Pangilinan J."/>
            <person name="Park H.-J."/>
            <person name="Ramirez L."/>
            <person name="Alfaro M."/>
            <person name="Sun H."/>
            <person name="Tritt A."/>
            <person name="Yoshinaga Y."/>
            <person name="Zwiers L.-H."/>
            <person name="Turgeon B."/>
            <person name="Goodwin S."/>
            <person name="Spatafora J."/>
            <person name="Crous P."/>
            <person name="Grigoriev I."/>
        </authorList>
    </citation>
    <scope>NUCLEOTIDE SEQUENCE</scope>
    <source>
        <strain evidence="2">CBS 675.92</strain>
    </source>
</reference>
<gene>
    <name evidence="2" type="ORF">CC80DRAFT_544226</name>
</gene>
<feature type="compositionally biased region" description="Low complexity" evidence="1">
    <location>
        <begin position="484"/>
        <end position="494"/>
    </location>
</feature>
<proteinExistence type="predicted"/>
<feature type="compositionally biased region" description="Basic residues" evidence="1">
    <location>
        <begin position="39"/>
        <end position="53"/>
    </location>
</feature>
<feature type="region of interest" description="Disordered" evidence="1">
    <location>
        <begin position="447"/>
        <end position="496"/>
    </location>
</feature>
<feature type="compositionally biased region" description="Low complexity" evidence="1">
    <location>
        <begin position="449"/>
        <end position="477"/>
    </location>
</feature>
<dbReference type="EMBL" id="ML976982">
    <property type="protein sequence ID" value="KAF1960830.1"/>
    <property type="molecule type" value="Genomic_DNA"/>
</dbReference>
<evidence type="ECO:0000313" key="3">
    <source>
        <dbReference type="Proteomes" id="UP000800035"/>
    </source>
</evidence>
<feature type="region of interest" description="Disordered" evidence="1">
    <location>
        <begin position="1"/>
        <end position="76"/>
    </location>
</feature>
<name>A0A6A5U921_9PLEO</name>
<evidence type="ECO:0000313" key="2">
    <source>
        <dbReference type="EMBL" id="KAF1960830.1"/>
    </source>
</evidence>
<protein>
    <submittedName>
        <fullName evidence="2">Uncharacterized protein</fullName>
    </submittedName>
</protein>
<organism evidence="2 3">
    <name type="scientific">Byssothecium circinans</name>
    <dbReference type="NCBI Taxonomy" id="147558"/>
    <lineage>
        <taxon>Eukaryota</taxon>
        <taxon>Fungi</taxon>
        <taxon>Dikarya</taxon>
        <taxon>Ascomycota</taxon>
        <taxon>Pezizomycotina</taxon>
        <taxon>Dothideomycetes</taxon>
        <taxon>Pleosporomycetidae</taxon>
        <taxon>Pleosporales</taxon>
        <taxon>Massarineae</taxon>
        <taxon>Massarinaceae</taxon>
        <taxon>Byssothecium</taxon>
    </lineage>
</organism>
<dbReference type="AlphaFoldDB" id="A0A6A5U921"/>